<feature type="transmembrane region" description="Helical" evidence="2">
    <location>
        <begin position="20"/>
        <end position="42"/>
    </location>
</feature>
<dbReference type="Proteomes" id="UP000282529">
    <property type="component" value="Unassembled WGS sequence"/>
</dbReference>
<keyword evidence="2" id="KW-1133">Transmembrane helix</keyword>
<accession>A0A3N9Q420</accession>
<gene>
    <name evidence="3" type="ORF">EH198_03520</name>
</gene>
<proteinExistence type="predicted"/>
<feature type="compositionally biased region" description="Low complexity" evidence="1">
    <location>
        <begin position="213"/>
        <end position="227"/>
    </location>
</feature>
<reference evidence="3 4" key="1">
    <citation type="submission" date="2018-11" db="EMBL/GenBank/DDBJ databases">
        <title>Genome sequence of strain 7197.</title>
        <authorList>
            <person name="Gao J."/>
            <person name="Sun J."/>
        </authorList>
    </citation>
    <scope>NUCLEOTIDE SEQUENCE [LARGE SCALE GENOMIC DNA]</scope>
    <source>
        <strain evidence="3 4">7197</strain>
    </source>
</reference>
<evidence type="ECO:0000256" key="2">
    <source>
        <dbReference type="SAM" id="Phobius"/>
    </source>
</evidence>
<comment type="caution">
    <text evidence="3">The sequence shown here is derived from an EMBL/GenBank/DDBJ whole genome shotgun (WGS) entry which is preliminary data.</text>
</comment>
<sequence length="235" mass="24727">MAEARQMEELKMNALGAFGNLYMASLLILLVVGLLFTIYYLLKKTYGYITVASKQKGSNTTSLIGGISLMKTNGWMKLAIFSFVGLIISVILLNLTSPSNTNTTTSTNNQHNAHVNGTAGVGASMQGTINGAVPMDQMNEMMQRMNQLQQEMMQMQQQYMGGGQSNMNPGMNPGSMGGSMGTPGGMGNSSGMGSMGGGMMDDMDMMNMGSGSSNMNNGGNDNNMNSSSGGGMGMM</sequence>
<evidence type="ECO:0000313" key="3">
    <source>
        <dbReference type="EMBL" id="RQW13502.1"/>
    </source>
</evidence>
<evidence type="ECO:0000313" key="4">
    <source>
        <dbReference type="Proteomes" id="UP000282529"/>
    </source>
</evidence>
<keyword evidence="2" id="KW-0812">Transmembrane</keyword>
<dbReference type="AlphaFoldDB" id="A0A3N9Q420"/>
<evidence type="ECO:0000256" key="1">
    <source>
        <dbReference type="SAM" id="MobiDB-lite"/>
    </source>
</evidence>
<organism evidence="3 4">
    <name type="scientific">Paenibacillus rhizophilus</name>
    <dbReference type="NCBI Taxonomy" id="1850366"/>
    <lineage>
        <taxon>Bacteria</taxon>
        <taxon>Bacillati</taxon>
        <taxon>Bacillota</taxon>
        <taxon>Bacilli</taxon>
        <taxon>Bacillales</taxon>
        <taxon>Paenibacillaceae</taxon>
        <taxon>Paenibacillus</taxon>
    </lineage>
</organism>
<keyword evidence="2" id="KW-0472">Membrane</keyword>
<feature type="region of interest" description="Disordered" evidence="1">
    <location>
        <begin position="213"/>
        <end position="235"/>
    </location>
</feature>
<protein>
    <submittedName>
        <fullName evidence="3">Uncharacterized protein</fullName>
    </submittedName>
</protein>
<feature type="transmembrane region" description="Helical" evidence="2">
    <location>
        <begin position="78"/>
        <end position="96"/>
    </location>
</feature>
<dbReference type="EMBL" id="RQPI01000001">
    <property type="protein sequence ID" value="RQW13502.1"/>
    <property type="molecule type" value="Genomic_DNA"/>
</dbReference>
<name>A0A3N9Q420_9BACL</name>
<keyword evidence="4" id="KW-1185">Reference proteome</keyword>